<dbReference type="RefSeq" id="WP_066758193.1">
    <property type="nucleotide sequence ID" value="NZ_JBHUMB010000003.1"/>
</dbReference>
<comment type="caution">
    <text evidence="1">The sequence shown here is derived from an EMBL/GenBank/DDBJ whole genome shotgun (WGS) entry which is preliminary data.</text>
</comment>
<organism evidence="1 2">
    <name type="scientific">Sphingobacterium populi</name>
    <dbReference type="NCBI Taxonomy" id="1812824"/>
    <lineage>
        <taxon>Bacteria</taxon>
        <taxon>Pseudomonadati</taxon>
        <taxon>Bacteroidota</taxon>
        <taxon>Sphingobacteriia</taxon>
        <taxon>Sphingobacteriales</taxon>
        <taxon>Sphingobacteriaceae</taxon>
        <taxon>Sphingobacterium</taxon>
    </lineage>
</organism>
<protein>
    <submittedName>
        <fullName evidence="1">Uncharacterized protein</fullName>
    </submittedName>
</protein>
<keyword evidence="2" id="KW-1185">Reference proteome</keyword>
<dbReference type="EMBL" id="JBHUMB010000003">
    <property type="protein sequence ID" value="MFD2741801.1"/>
    <property type="molecule type" value="Genomic_DNA"/>
</dbReference>
<proteinExistence type="predicted"/>
<gene>
    <name evidence="1" type="ORF">ACFSQ6_00170</name>
</gene>
<name>A0ABW5UA06_9SPHI</name>
<sequence length="84" mass="9478">MRTNRSTYFNKKGFETDLDRSIASVAVQEAINNGSNVSSETARILQHCTIRAATFSTPASTSEHDEEPLTHVHHFTRTCYTKDF</sequence>
<accession>A0ABW5UA06</accession>
<reference evidence="2" key="1">
    <citation type="journal article" date="2019" name="Int. J. Syst. Evol. Microbiol.">
        <title>The Global Catalogue of Microorganisms (GCM) 10K type strain sequencing project: providing services to taxonomists for standard genome sequencing and annotation.</title>
        <authorList>
            <consortium name="The Broad Institute Genomics Platform"/>
            <consortium name="The Broad Institute Genome Sequencing Center for Infectious Disease"/>
            <person name="Wu L."/>
            <person name="Ma J."/>
        </authorList>
    </citation>
    <scope>NUCLEOTIDE SEQUENCE [LARGE SCALE GENOMIC DNA]</scope>
    <source>
        <strain evidence="2">KCTC 42247</strain>
    </source>
</reference>
<evidence type="ECO:0000313" key="1">
    <source>
        <dbReference type="EMBL" id="MFD2741801.1"/>
    </source>
</evidence>
<evidence type="ECO:0000313" key="2">
    <source>
        <dbReference type="Proteomes" id="UP001597418"/>
    </source>
</evidence>
<dbReference type="Proteomes" id="UP001597418">
    <property type="component" value="Unassembled WGS sequence"/>
</dbReference>